<feature type="transmembrane region" description="Helical" evidence="2">
    <location>
        <begin position="137"/>
        <end position="158"/>
    </location>
</feature>
<evidence type="ECO:0000313" key="4">
    <source>
        <dbReference type="EMBL" id="CAD8730250.1"/>
    </source>
</evidence>
<organism evidence="4">
    <name type="scientific">Pseudo-nitzschia delicatissima</name>
    <dbReference type="NCBI Taxonomy" id="44447"/>
    <lineage>
        <taxon>Eukaryota</taxon>
        <taxon>Sar</taxon>
        <taxon>Stramenopiles</taxon>
        <taxon>Ochrophyta</taxon>
        <taxon>Bacillariophyta</taxon>
        <taxon>Bacillariophyceae</taxon>
        <taxon>Bacillariophycidae</taxon>
        <taxon>Bacillariales</taxon>
        <taxon>Bacillariaceae</taxon>
        <taxon>Pseudo-nitzschia</taxon>
    </lineage>
</organism>
<feature type="chain" id="PRO_5031069056" evidence="3">
    <location>
        <begin position="17"/>
        <end position="436"/>
    </location>
</feature>
<feature type="transmembrane region" description="Helical" evidence="2">
    <location>
        <begin position="108"/>
        <end position="130"/>
    </location>
</feature>
<protein>
    <submittedName>
        <fullName evidence="4">Uncharacterized protein</fullName>
    </submittedName>
</protein>
<accession>A0A7S0XQT0</accession>
<evidence type="ECO:0000256" key="1">
    <source>
        <dbReference type="SAM" id="MobiDB-lite"/>
    </source>
</evidence>
<proteinExistence type="predicted"/>
<sequence>MSGLLAMLLVAKILLATRVVIDAMSSPTTSSPAGLLCMTSVCVFAGRGMVGQVIVSTAACVHLALAIWFIYMALAYNIMPEPSWFPNTVGIGLSAVKTWLYYPMPGHLLMAISLSLNFFFFPISLIRVVVNEKISATVAWMQMSAPAVSLYALTIMAQPSFEEEQPDVTNFQRVHRMVYLPCMHVMCALSLLGMAASLQSLYVRWSDFKGREFSPAHAAFCFPTLSHANAIQSYRGAVMSFSQVSPRSWRMFILDTYWIGVLVGGTVATIWICGKFLYMLPEWTSLDLSNEEEPPAPYETLLSQQHMVTAGDSLTQNFVSPAILQANETGALILSRSARDGTLRYVRTRRIRALGFEPTMNWSEMQEEREKLLEWVGKHPARRRHRTLSVPGIDFNYGSTQPAFGTGNTGVYAGNFSPSPNEKRRSMSQGAFFGNY</sequence>
<feature type="signal peptide" evidence="3">
    <location>
        <begin position="1"/>
        <end position="16"/>
    </location>
</feature>
<feature type="region of interest" description="Disordered" evidence="1">
    <location>
        <begin position="416"/>
        <end position="436"/>
    </location>
</feature>
<evidence type="ECO:0000256" key="3">
    <source>
        <dbReference type="SAM" id="SignalP"/>
    </source>
</evidence>
<keyword evidence="2" id="KW-1133">Transmembrane helix</keyword>
<keyword evidence="2" id="KW-0472">Membrane</keyword>
<feature type="transmembrane region" description="Helical" evidence="2">
    <location>
        <begin position="49"/>
        <end position="72"/>
    </location>
</feature>
<reference evidence="4" key="1">
    <citation type="submission" date="2021-01" db="EMBL/GenBank/DDBJ databases">
        <authorList>
            <person name="Corre E."/>
            <person name="Pelletier E."/>
            <person name="Niang G."/>
            <person name="Scheremetjew M."/>
            <person name="Finn R."/>
            <person name="Kale V."/>
            <person name="Holt S."/>
            <person name="Cochrane G."/>
            <person name="Meng A."/>
            <person name="Brown T."/>
            <person name="Cohen L."/>
        </authorList>
    </citation>
    <scope>NUCLEOTIDE SEQUENCE</scope>
    <source>
        <strain evidence="4">B596</strain>
    </source>
</reference>
<gene>
    <name evidence="4" type="ORF">PDEL0327_LOCUS1743</name>
</gene>
<evidence type="ECO:0000256" key="2">
    <source>
        <dbReference type="SAM" id="Phobius"/>
    </source>
</evidence>
<dbReference type="EMBL" id="HBFG01002297">
    <property type="protein sequence ID" value="CAD8730250.1"/>
    <property type="molecule type" value="Transcribed_RNA"/>
</dbReference>
<feature type="transmembrane region" description="Helical" evidence="2">
    <location>
        <begin position="178"/>
        <end position="203"/>
    </location>
</feature>
<keyword evidence="3" id="KW-0732">Signal</keyword>
<name>A0A7S0XQT0_9STRA</name>
<keyword evidence="2" id="KW-0812">Transmembrane</keyword>
<dbReference type="AlphaFoldDB" id="A0A7S0XQT0"/>
<feature type="transmembrane region" description="Helical" evidence="2">
    <location>
        <begin position="257"/>
        <end position="280"/>
    </location>
</feature>